<dbReference type="InterPro" id="IPR010684">
    <property type="entry name" value="RNA_pol_II_trans_fac_SIII_A"/>
</dbReference>
<name>A0AAW1VVI5_RUBAR</name>
<gene>
    <name evidence="2" type="ORF">M0R45_035397</name>
</gene>
<evidence type="ECO:0008006" key="4">
    <source>
        <dbReference type="Google" id="ProtNLM"/>
    </source>
</evidence>
<proteinExistence type="predicted"/>
<evidence type="ECO:0000313" key="2">
    <source>
        <dbReference type="EMBL" id="KAK9911489.1"/>
    </source>
</evidence>
<accession>A0AAW1VVI5</accession>
<dbReference type="Proteomes" id="UP001457282">
    <property type="component" value="Unassembled WGS sequence"/>
</dbReference>
<evidence type="ECO:0000313" key="3">
    <source>
        <dbReference type="Proteomes" id="UP001457282"/>
    </source>
</evidence>
<dbReference type="Pfam" id="PF06881">
    <property type="entry name" value="Elongin_A"/>
    <property type="match status" value="1"/>
</dbReference>
<evidence type="ECO:0000256" key="1">
    <source>
        <dbReference type="SAM" id="MobiDB-lite"/>
    </source>
</evidence>
<dbReference type="GO" id="GO:0070449">
    <property type="term" value="C:elongin complex"/>
    <property type="evidence" value="ECO:0007669"/>
    <property type="project" value="InterPro"/>
</dbReference>
<dbReference type="AlphaFoldDB" id="A0AAW1VVI5"/>
<feature type="region of interest" description="Disordered" evidence="1">
    <location>
        <begin position="144"/>
        <end position="170"/>
    </location>
</feature>
<keyword evidence="3" id="KW-1185">Reference proteome</keyword>
<comment type="caution">
    <text evidence="2">The sequence shown here is derived from an EMBL/GenBank/DDBJ whole genome shotgun (WGS) entry which is preliminary data.</text>
</comment>
<dbReference type="EMBL" id="JBEDUW010000007">
    <property type="protein sequence ID" value="KAK9911489.1"/>
    <property type="molecule type" value="Genomic_DNA"/>
</dbReference>
<dbReference type="PANTHER" id="PTHR47543:SF2">
    <property type="entry name" value="RNA POLYMERASE II TRANSCRIPTION FACTOR SIII SUBUNIT A"/>
    <property type="match status" value="1"/>
</dbReference>
<reference evidence="2 3" key="1">
    <citation type="journal article" date="2023" name="G3 (Bethesda)">
        <title>A chromosome-length genome assembly and annotation of blackberry (Rubus argutus, cv. 'Hillquist').</title>
        <authorList>
            <person name="Bruna T."/>
            <person name="Aryal R."/>
            <person name="Dudchenko O."/>
            <person name="Sargent D.J."/>
            <person name="Mead D."/>
            <person name="Buti M."/>
            <person name="Cavallini A."/>
            <person name="Hytonen T."/>
            <person name="Andres J."/>
            <person name="Pham M."/>
            <person name="Weisz D."/>
            <person name="Mascagni F."/>
            <person name="Usai G."/>
            <person name="Natali L."/>
            <person name="Bassil N."/>
            <person name="Fernandez G.E."/>
            <person name="Lomsadze A."/>
            <person name="Armour M."/>
            <person name="Olukolu B."/>
            <person name="Poorten T."/>
            <person name="Britton C."/>
            <person name="Davik J."/>
            <person name="Ashrafi H."/>
            <person name="Aiden E.L."/>
            <person name="Borodovsky M."/>
            <person name="Worthington M."/>
        </authorList>
    </citation>
    <scope>NUCLEOTIDE SEQUENCE [LARGE SCALE GENOMIC DNA]</scope>
    <source>
        <strain evidence="2">PI 553951</strain>
    </source>
</reference>
<dbReference type="GO" id="GO:0006368">
    <property type="term" value="P:transcription elongation by RNA polymerase II"/>
    <property type="evidence" value="ECO:0007669"/>
    <property type="project" value="InterPro"/>
</dbReference>
<protein>
    <recommendedName>
        <fullName evidence="4">Elongin-A</fullName>
    </recommendedName>
</protein>
<dbReference type="PANTHER" id="PTHR47543">
    <property type="entry name" value="OS08G0169600 PROTEIN"/>
    <property type="match status" value="1"/>
</dbReference>
<dbReference type="Gene3D" id="6.10.250.3180">
    <property type="match status" value="1"/>
</dbReference>
<organism evidence="2 3">
    <name type="scientific">Rubus argutus</name>
    <name type="common">Southern blackberry</name>
    <dbReference type="NCBI Taxonomy" id="59490"/>
    <lineage>
        <taxon>Eukaryota</taxon>
        <taxon>Viridiplantae</taxon>
        <taxon>Streptophyta</taxon>
        <taxon>Embryophyta</taxon>
        <taxon>Tracheophyta</taxon>
        <taxon>Spermatophyta</taxon>
        <taxon>Magnoliopsida</taxon>
        <taxon>eudicotyledons</taxon>
        <taxon>Gunneridae</taxon>
        <taxon>Pentapetalae</taxon>
        <taxon>rosids</taxon>
        <taxon>fabids</taxon>
        <taxon>Rosales</taxon>
        <taxon>Rosaceae</taxon>
        <taxon>Rosoideae</taxon>
        <taxon>Rosoideae incertae sedis</taxon>
        <taxon>Rubus</taxon>
    </lineage>
</organism>
<sequence>MNQADQKGKALSFAAVSAAIDNRRFLGDVSDMDLDVLEQILPHCSKAQLTRIEKSTKGRDLSLVTDKLWKRFYETEFGIKSTELLIEVMKEANLTLKWSEMYREKSNRVKEVAEKKVRDRLKVLHRKEDARKQSRQVRVCEKVQPSSSNKRNLAKQVTGPKSKLMKRVIS</sequence>